<keyword evidence="9" id="KW-1185">Reference proteome</keyword>
<dbReference type="InterPro" id="IPR036259">
    <property type="entry name" value="MFS_trans_sf"/>
</dbReference>
<dbReference type="Gene3D" id="1.20.1250.20">
    <property type="entry name" value="MFS general substrate transporter like domains"/>
    <property type="match status" value="1"/>
</dbReference>
<dbReference type="RefSeq" id="WP_025421208.1">
    <property type="nucleotide sequence ID" value="NZ_CP006569.1"/>
</dbReference>
<accession>W0HV50</accession>
<feature type="transmembrane region" description="Helical" evidence="7">
    <location>
        <begin position="417"/>
        <end position="439"/>
    </location>
</feature>
<name>W0HV50_9GAMM</name>
<feature type="region of interest" description="Disordered" evidence="6">
    <location>
        <begin position="1"/>
        <end position="23"/>
    </location>
</feature>
<keyword evidence="2" id="KW-0813">Transport</keyword>
<dbReference type="AlphaFoldDB" id="W0HV50"/>
<evidence type="ECO:0000256" key="6">
    <source>
        <dbReference type="SAM" id="MobiDB-lite"/>
    </source>
</evidence>
<dbReference type="Pfam" id="PF07690">
    <property type="entry name" value="MFS_1"/>
    <property type="match status" value="1"/>
</dbReference>
<dbReference type="OrthoDB" id="5314453at2"/>
<dbReference type="PATRIC" id="fig|1239307.3.peg.1076"/>
<feature type="transmembrane region" description="Helical" evidence="7">
    <location>
        <begin position="131"/>
        <end position="149"/>
    </location>
</feature>
<proteinExistence type="predicted"/>
<dbReference type="Proteomes" id="UP000019028">
    <property type="component" value="Chromosome"/>
</dbReference>
<keyword evidence="4 7" id="KW-1133">Transmembrane helix</keyword>
<keyword evidence="5 7" id="KW-0472">Membrane</keyword>
<feature type="transmembrane region" description="Helical" evidence="7">
    <location>
        <begin position="97"/>
        <end position="119"/>
    </location>
</feature>
<evidence type="ECO:0000256" key="1">
    <source>
        <dbReference type="ARBA" id="ARBA00004141"/>
    </source>
</evidence>
<feature type="transmembrane region" description="Helical" evidence="7">
    <location>
        <begin position="191"/>
        <end position="211"/>
    </location>
</feature>
<feature type="transmembrane region" description="Helical" evidence="7">
    <location>
        <begin position="73"/>
        <end position="90"/>
    </location>
</feature>
<feature type="transmembrane region" description="Helical" evidence="7">
    <location>
        <begin position="326"/>
        <end position="347"/>
    </location>
</feature>
<comment type="subcellular location">
    <subcellularLocation>
        <location evidence="1">Membrane</location>
        <topology evidence="1">Multi-pass membrane protein</topology>
    </subcellularLocation>
</comment>
<keyword evidence="3 7" id="KW-0812">Transmembrane</keyword>
<gene>
    <name evidence="8" type="ORF">Sant_1001</name>
</gene>
<protein>
    <submittedName>
        <fullName evidence="8">Transporter, major facilitator family</fullName>
    </submittedName>
</protein>
<evidence type="ECO:0000256" key="4">
    <source>
        <dbReference type="ARBA" id="ARBA00022989"/>
    </source>
</evidence>
<evidence type="ECO:0000256" key="5">
    <source>
        <dbReference type="ARBA" id="ARBA00023136"/>
    </source>
</evidence>
<evidence type="ECO:0000256" key="3">
    <source>
        <dbReference type="ARBA" id="ARBA00022692"/>
    </source>
</evidence>
<dbReference type="EMBL" id="CP006569">
    <property type="protein sequence ID" value="AHF76075.1"/>
    <property type="molecule type" value="Genomic_DNA"/>
</dbReference>
<feature type="transmembrane region" description="Helical" evidence="7">
    <location>
        <begin position="255"/>
        <end position="274"/>
    </location>
</feature>
<feature type="transmembrane region" description="Helical" evidence="7">
    <location>
        <begin position="34"/>
        <end position="53"/>
    </location>
</feature>
<dbReference type="PANTHER" id="PTHR42718:SF9">
    <property type="entry name" value="MAJOR FACILITATOR SUPERFAMILY MULTIDRUG TRANSPORTER MFSC"/>
    <property type="match status" value="1"/>
</dbReference>
<organism evidence="8 9">
    <name type="scientific">Sodalis praecaptivus</name>
    <dbReference type="NCBI Taxonomy" id="1239307"/>
    <lineage>
        <taxon>Bacteria</taxon>
        <taxon>Pseudomonadati</taxon>
        <taxon>Pseudomonadota</taxon>
        <taxon>Gammaproteobacteria</taxon>
        <taxon>Enterobacterales</taxon>
        <taxon>Bruguierivoracaceae</taxon>
        <taxon>Sodalis</taxon>
    </lineage>
</organism>
<evidence type="ECO:0000313" key="8">
    <source>
        <dbReference type="EMBL" id="AHF76075.1"/>
    </source>
</evidence>
<sequence length="564" mass="61570">MKSDPYAPRQWLPHEKPTLPGSPSTPLHPWHRRIAYGLVGVLVSLTGGLGNALVTANLTNLQGSFGAYSNEIAWLPAVYLMTNVSINLLLVKFRQQYGLRVFTEAFLVLYVLVTFFHLFVNDLSTAMMVRAAHGMVGAALSSLSIYYQIQAFPAKHRLKALTVGIGIAQMATPLARLFSSELLALNEWRGLYLFELGLALVSLAGVLLMKLPPSDRIKVFEKLDFLTFMLMAPGMALLCGVLSLGKIDWWREAPWIGWSLAASMVLIVSALVVEHHRRNPLLNTRWLSSGAIIRLGLIMILMRIVLSEQNTGAIGYLQQIGLLNDQMRGLSVAILLGMIAGVFCSALTVNPKKLPQPIIISLALMMFASLMDAHSNSLTRPENFYFSQFLLGFGGAFFLAPALLAGIGGVVAEPRNLVSFSVLFGMSQNIGGLLGAAWLGTFQVVREKFHSSQLTEQLTLANPLVAERVNSYTAAYGGVLNDGYLQSVQGLSQLQSIASREANTLAYNDVYLLTAAIALVTLVWILWRLLWLRIQARRAQRQAAAMAARQTAAAATAVIASEGQ</sequence>
<feature type="transmembrane region" description="Helical" evidence="7">
    <location>
        <begin position="510"/>
        <end position="531"/>
    </location>
</feature>
<dbReference type="HOGENOM" id="CLU_023026_2_0_6"/>
<evidence type="ECO:0000256" key="7">
    <source>
        <dbReference type="SAM" id="Phobius"/>
    </source>
</evidence>
<dbReference type="KEGG" id="sod:Sant_1001"/>
<feature type="transmembrane region" description="Helical" evidence="7">
    <location>
        <begin position="354"/>
        <end position="373"/>
    </location>
</feature>
<feature type="transmembrane region" description="Helical" evidence="7">
    <location>
        <begin position="286"/>
        <end position="306"/>
    </location>
</feature>
<dbReference type="InterPro" id="IPR011701">
    <property type="entry name" value="MFS"/>
</dbReference>
<dbReference type="GO" id="GO:0022857">
    <property type="term" value="F:transmembrane transporter activity"/>
    <property type="evidence" value="ECO:0007669"/>
    <property type="project" value="InterPro"/>
</dbReference>
<evidence type="ECO:0000313" key="9">
    <source>
        <dbReference type="Proteomes" id="UP000019028"/>
    </source>
</evidence>
<dbReference type="PANTHER" id="PTHR42718">
    <property type="entry name" value="MAJOR FACILITATOR SUPERFAMILY MULTIDRUG TRANSPORTER MFSC"/>
    <property type="match status" value="1"/>
</dbReference>
<dbReference type="GO" id="GO:0016020">
    <property type="term" value="C:membrane"/>
    <property type="evidence" value="ECO:0007669"/>
    <property type="project" value="UniProtKB-SubCell"/>
</dbReference>
<feature type="transmembrane region" description="Helical" evidence="7">
    <location>
        <begin position="161"/>
        <end position="179"/>
    </location>
</feature>
<feature type="transmembrane region" description="Helical" evidence="7">
    <location>
        <begin position="223"/>
        <end position="243"/>
    </location>
</feature>
<reference evidence="8 9" key="1">
    <citation type="journal article" date="2014" name="Genome Biol. Evol.">
        <title>Genome degeneration and adaptation in a nascent stage of symbiosis.</title>
        <authorList>
            <person name="Oakeson K.F."/>
            <person name="Gil R."/>
            <person name="Clayton A.L."/>
            <person name="Dunn D.M."/>
            <person name="von Niederhausern A.C."/>
            <person name="Hamil C."/>
            <person name="Aoyagi A."/>
            <person name="Duval B."/>
            <person name="Baca A."/>
            <person name="Silva F.J."/>
            <person name="Vallier A."/>
            <person name="Jackson D.G."/>
            <person name="Latorre A."/>
            <person name="Weiss R.B."/>
            <person name="Heddi A."/>
            <person name="Moya A."/>
            <person name="Dale C."/>
        </authorList>
    </citation>
    <scope>NUCLEOTIDE SEQUENCE [LARGE SCALE GENOMIC DNA]</scope>
    <source>
        <strain evidence="8 9">HS1</strain>
    </source>
</reference>
<evidence type="ECO:0000256" key="2">
    <source>
        <dbReference type="ARBA" id="ARBA00022448"/>
    </source>
</evidence>
<feature type="transmembrane region" description="Helical" evidence="7">
    <location>
        <begin position="385"/>
        <end position="405"/>
    </location>
</feature>
<dbReference type="SUPFAM" id="SSF103473">
    <property type="entry name" value="MFS general substrate transporter"/>
    <property type="match status" value="1"/>
</dbReference>